<reference evidence="1 2" key="1">
    <citation type="submission" date="2018-06" db="EMBL/GenBank/DDBJ databases">
        <authorList>
            <consortium name="Pathogen Informatics"/>
            <person name="Doyle S."/>
        </authorList>
    </citation>
    <scope>NUCLEOTIDE SEQUENCE [LARGE SCALE GENOMIC DNA]</scope>
    <source>
        <strain evidence="1 2">NCTC9117</strain>
    </source>
</reference>
<sequence>MCTISPRPNRRGRGHPVVCNIRKKSPYFRTSSSLNMAVRGGLTRFARPAGSPLTAFTVCPTGCRQLSTPGRGFSSPRCVQYTKKSPYFRTSSSLNMAVRGGLTRFARPAAARSLRSRSVQLAVASCRPPVGASHPPGVCNTRKKSPYFRTSSSLNMAVRGGLTRFARPAGSPLTAFTVCPTGCRQLSNPGRGFSSPRCVQYTKKKARTFVRALL</sequence>
<proteinExistence type="predicted"/>
<protein>
    <submittedName>
        <fullName evidence="1">Ybl54</fullName>
    </submittedName>
</protein>
<gene>
    <name evidence="1" type="primary">ybl54</name>
    <name evidence="1" type="ORF">NCTC9117_03909</name>
</gene>
<dbReference type="AlphaFoldDB" id="A0A376YCK7"/>
<accession>A0A376YCK7</accession>
<dbReference type="EMBL" id="UGDC01000003">
    <property type="protein sequence ID" value="STJ81345.1"/>
    <property type="molecule type" value="Genomic_DNA"/>
</dbReference>
<evidence type="ECO:0000313" key="2">
    <source>
        <dbReference type="Proteomes" id="UP000254785"/>
    </source>
</evidence>
<organism evidence="1 2">
    <name type="scientific">Escherichia coli</name>
    <dbReference type="NCBI Taxonomy" id="562"/>
    <lineage>
        <taxon>Bacteria</taxon>
        <taxon>Pseudomonadati</taxon>
        <taxon>Pseudomonadota</taxon>
        <taxon>Gammaproteobacteria</taxon>
        <taxon>Enterobacterales</taxon>
        <taxon>Enterobacteriaceae</taxon>
        <taxon>Escherichia</taxon>
    </lineage>
</organism>
<dbReference type="Proteomes" id="UP000254785">
    <property type="component" value="Unassembled WGS sequence"/>
</dbReference>
<evidence type="ECO:0000313" key="1">
    <source>
        <dbReference type="EMBL" id="STJ81345.1"/>
    </source>
</evidence>
<name>A0A376YCK7_ECOLX</name>